<proteinExistence type="predicted"/>
<accession>A0A8H4WWG5</accession>
<dbReference type="InterPro" id="IPR003593">
    <property type="entry name" value="AAA+_ATPase"/>
</dbReference>
<evidence type="ECO:0000313" key="4">
    <source>
        <dbReference type="Proteomes" id="UP000604273"/>
    </source>
</evidence>
<dbReference type="InterPro" id="IPR054289">
    <property type="entry name" value="DUF7025"/>
</dbReference>
<feature type="domain" description="AAA+ ATPase" evidence="2">
    <location>
        <begin position="501"/>
        <end position="628"/>
    </location>
</feature>
<dbReference type="Gene3D" id="3.40.50.300">
    <property type="entry name" value="P-loop containing nucleotide triphosphate hydrolases"/>
    <property type="match status" value="1"/>
</dbReference>
<dbReference type="SMART" id="SM00382">
    <property type="entry name" value="AAA"/>
    <property type="match status" value="1"/>
</dbReference>
<sequence>MSRNDWHINPGWGNAPPMNEPWNAVELTKADKLGLICEVKDAFANIDHNGQFVKWLDHMPYGEVQKDIREVKRVRGTYAIVCGRYPSKDSTWEVRTIWINNPALQAVLLEIFKDHPDVIRGCEALEFKAPFVPLIHRWEQLCKLASDDAGSEIQKLMKLFVDMLKEELQDTLIRVKKIKETGCASWEDLSFVFKPGQLFFRSQVPIAAGISRKFGGGRLSVDQIAWTGSDYVTVSSTFVVPHFHGAQPLSDLSVRPFWACPENDIKALKAALVKRGRKYEALRGIHVRHYQGPSQAGTPRDCQESSSNVHGVWNPCSHVGYKVTPTGLVSVPAADWETADYKTTPKIPTGSRLPIQAIEGRVIVDANGSGEGCGFRLKGTLRSLNLTGALNADGNDSKASPGDHQEIQESGDPQSKEEDDSRRLTDDEAMLTVSTVNCFSIERKVWSHVEINYLTDIEWDTRAFNNLVLDEAEKRLLAGFVGATKNGQLQHFDDFVYGKGKGLVMLLCGPPGTGKTFTAESVSENMKRPLYRLDTSDLGMDPNKLEGNLKTALDRCARWDAILLLDEADVFLEKRTSSNLAQNEMTTIFLRLLEYYKGVMILTTNRYPDIDPAFESRIDLSFVFQDLEPASRAKIWYNFLVRENKALAEDSNAIAKLASMPLNGRQIKSAVKTARILAASENLPLAADHLQTVVFMRMKALKILE</sequence>
<dbReference type="PANTHER" id="PTHR46411">
    <property type="entry name" value="FAMILY ATPASE, PUTATIVE-RELATED"/>
    <property type="match status" value="1"/>
</dbReference>
<reference evidence="3" key="2">
    <citation type="submission" date="2020-05" db="EMBL/GenBank/DDBJ databases">
        <authorList>
            <person name="Kim H.-S."/>
            <person name="Proctor R.H."/>
            <person name="Brown D.W."/>
        </authorList>
    </citation>
    <scope>NUCLEOTIDE SEQUENCE</scope>
    <source>
        <strain evidence="3">NRRL 45417</strain>
    </source>
</reference>
<comment type="caution">
    <text evidence="3">The sequence shown here is derived from an EMBL/GenBank/DDBJ whole genome shotgun (WGS) entry which is preliminary data.</text>
</comment>
<dbReference type="GO" id="GO:0016887">
    <property type="term" value="F:ATP hydrolysis activity"/>
    <property type="evidence" value="ECO:0007669"/>
    <property type="project" value="InterPro"/>
</dbReference>
<dbReference type="AlphaFoldDB" id="A0A8H4WWG5"/>
<dbReference type="Pfam" id="PF00004">
    <property type="entry name" value="AAA"/>
    <property type="match status" value="1"/>
</dbReference>
<name>A0A8H4WWG5_9HYPO</name>
<protein>
    <recommendedName>
        <fullName evidence="2">AAA+ ATPase domain-containing protein</fullName>
    </recommendedName>
</protein>
<feature type="compositionally biased region" description="Basic and acidic residues" evidence="1">
    <location>
        <begin position="414"/>
        <end position="424"/>
    </location>
</feature>
<evidence type="ECO:0000256" key="1">
    <source>
        <dbReference type="SAM" id="MobiDB-lite"/>
    </source>
</evidence>
<evidence type="ECO:0000313" key="3">
    <source>
        <dbReference type="EMBL" id="KAF4952580.1"/>
    </source>
</evidence>
<dbReference type="InterPro" id="IPR003959">
    <property type="entry name" value="ATPase_AAA_core"/>
</dbReference>
<reference evidence="3" key="1">
    <citation type="journal article" date="2020" name="BMC Genomics">
        <title>Correction to: Identification and distribution of gene clusters required for synthesis of sphingolipid metabolism inhibitors in diverse species of the filamentous fungus Fusarium.</title>
        <authorList>
            <person name="Kim H.S."/>
            <person name="Lohmar J.M."/>
            <person name="Busman M."/>
            <person name="Brown D.W."/>
            <person name="Naumann T.A."/>
            <person name="Divon H.H."/>
            <person name="Lysoe E."/>
            <person name="Uhlig S."/>
            <person name="Proctor R.H."/>
        </authorList>
    </citation>
    <scope>NUCLEOTIDE SEQUENCE</scope>
    <source>
        <strain evidence="3">NRRL 45417</strain>
    </source>
</reference>
<gene>
    <name evidence="3" type="ORF">FGADI_6651</name>
</gene>
<dbReference type="Pfam" id="PF22942">
    <property type="entry name" value="DUF7025"/>
    <property type="match status" value="1"/>
</dbReference>
<dbReference type="SUPFAM" id="SSF52540">
    <property type="entry name" value="P-loop containing nucleoside triphosphate hydrolases"/>
    <property type="match status" value="1"/>
</dbReference>
<dbReference type="EMBL" id="JABFAI010000153">
    <property type="protein sequence ID" value="KAF4952580.1"/>
    <property type="molecule type" value="Genomic_DNA"/>
</dbReference>
<dbReference type="Proteomes" id="UP000604273">
    <property type="component" value="Unassembled WGS sequence"/>
</dbReference>
<dbReference type="CDD" id="cd19481">
    <property type="entry name" value="RecA-like_protease"/>
    <property type="match status" value="1"/>
</dbReference>
<dbReference type="InterPro" id="IPR027417">
    <property type="entry name" value="P-loop_NTPase"/>
</dbReference>
<dbReference type="PANTHER" id="PTHR46411:SF3">
    <property type="entry name" value="AAA+ ATPASE DOMAIN-CONTAINING PROTEIN"/>
    <property type="match status" value="1"/>
</dbReference>
<evidence type="ECO:0000259" key="2">
    <source>
        <dbReference type="SMART" id="SM00382"/>
    </source>
</evidence>
<feature type="region of interest" description="Disordered" evidence="1">
    <location>
        <begin position="392"/>
        <end position="424"/>
    </location>
</feature>
<dbReference type="GO" id="GO:0005524">
    <property type="term" value="F:ATP binding"/>
    <property type="evidence" value="ECO:0007669"/>
    <property type="project" value="InterPro"/>
</dbReference>
<keyword evidence="4" id="KW-1185">Reference proteome</keyword>
<organism evidence="3 4">
    <name type="scientific">Fusarium gaditjirri</name>
    <dbReference type="NCBI Taxonomy" id="282569"/>
    <lineage>
        <taxon>Eukaryota</taxon>
        <taxon>Fungi</taxon>
        <taxon>Dikarya</taxon>
        <taxon>Ascomycota</taxon>
        <taxon>Pezizomycotina</taxon>
        <taxon>Sordariomycetes</taxon>
        <taxon>Hypocreomycetidae</taxon>
        <taxon>Hypocreales</taxon>
        <taxon>Nectriaceae</taxon>
        <taxon>Fusarium</taxon>
        <taxon>Fusarium nisikadoi species complex</taxon>
    </lineage>
</organism>
<dbReference type="OrthoDB" id="10042665at2759"/>